<name>A0A828Y4C4_9LEPT</name>
<dbReference type="AlphaFoldDB" id="A0A828Y4C4"/>
<sequence>MFHSKLALNVPFLLFDFVFNTFDDSKKPRKKFLVLYAVCIKSFSMFRNFKFYFVK</sequence>
<proteinExistence type="predicted"/>
<evidence type="ECO:0000313" key="2">
    <source>
        <dbReference type="EMBL" id="EKO52426.1"/>
    </source>
</evidence>
<keyword evidence="3" id="KW-1185">Reference proteome</keyword>
<reference evidence="2" key="1">
    <citation type="submission" date="2012-10" db="EMBL/GenBank/DDBJ databases">
        <authorList>
            <person name="Harkins D.M."/>
            <person name="Durkin A.S."/>
            <person name="Brinkac L.M."/>
            <person name="Selengut J.D."/>
            <person name="Sanka R."/>
            <person name="DePew J."/>
            <person name="Purushe J."/>
            <person name="Picardeau M."/>
            <person name="Werts C."/>
            <person name="Goarant C."/>
            <person name="Vinetz J.M."/>
            <person name="Sutton G.G."/>
            <person name="Nelson W.C."/>
            <person name="Fouts D.E."/>
        </authorList>
    </citation>
    <scope>NUCLEOTIDE SEQUENCE [LARGE SCALE GENOMIC DNA]</scope>
    <source>
        <strain evidence="2">200802841</strain>
    </source>
</reference>
<accession>A0A828Y4C4</accession>
<organism evidence="2 3">
    <name type="scientific">Leptospira kirschneri str. 200802841</name>
    <dbReference type="NCBI Taxonomy" id="1193047"/>
    <lineage>
        <taxon>Bacteria</taxon>
        <taxon>Pseudomonadati</taxon>
        <taxon>Spirochaetota</taxon>
        <taxon>Spirochaetia</taxon>
        <taxon>Leptospirales</taxon>
        <taxon>Leptospiraceae</taxon>
        <taxon>Leptospira</taxon>
    </lineage>
</organism>
<dbReference type="EMBL" id="AKWH02000024">
    <property type="protein sequence ID" value="EKO52426.1"/>
    <property type="molecule type" value="Genomic_DNA"/>
</dbReference>
<evidence type="ECO:0000313" key="3">
    <source>
        <dbReference type="Proteomes" id="UP000006339"/>
    </source>
</evidence>
<gene>
    <name evidence="2" type="ORF">LEP1GSC131_1604</name>
</gene>
<dbReference type="Proteomes" id="UP000006339">
    <property type="component" value="Unassembled WGS sequence"/>
</dbReference>
<comment type="caution">
    <text evidence="2">The sequence shown here is derived from an EMBL/GenBank/DDBJ whole genome shotgun (WGS) entry which is preliminary data.</text>
</comment>
<evidence type="ECO:0000256" key="1">
    <source>
        <dbReference type="SAM" id="Phobius"/>
    </source>
</evidence>
<keyword evidence="1" id="KW-0472">Membrane</keyword>
<protein>
    <submittedName>
        <fullName evidence="2">Uncharacterized protein</fullName>
    </submittedName>
</protein>
<keyword evidence="1" id="KW-0812">Transmembrane</keyword>
<keyword evidence="1" id="KW-1133">Transmembrane helix</keyword>
<feature type="transmembrane region" description="Helical" evidence="1">
    <location>
        <begin position="34"/>
        <end position="53"/>
    </location>
</feature>